<dbReference type="Gene3D" id="3.30.450.20">
    <property type="entry name" value="PAS domain"/>
    <property type="match status" value="1"/>
</dbReference>
<dbReference type="AlphaFoldDB" id="A0A7X9IKQ0"/>
<name>A0A7X9IKQ0_9DELT</name>
<evidence type="ECO:0000313" key="3">
    <source>
        <dbReference type="Proteomes" id="UP000524246"/>
    </source>
</evidence>
<dbReference type="InterPro" id="IPR035965">
    <property type="entry name" value="PAS-like_dom_sf"/>
</dbReference>
<dbReference type="InterPro" id="IPR000014">
    <property type="entry name" value="PAS"/>
</dbReference>
<sequence length="71" mass="7711">MTGKVLRLLQSLIGEQKSSPSSDDSSEIIERYHLLTENLAAAVLLRDGSGKILYCSPYTEVLTGYPIAAIL</sequence>
<evidence type="ECO:0000259" key="1">
    <source>
        <dbReference type="PROSITE" id="PS50112"/>
    </source>
</evidence>
<dbReference type="SUPFAM" id="SSF55785">
    <property type="entry name" value="PYP-like sensor domain (PAS domain)"/>
    <property type="match status" value="1"/>
</dbReference>
<dbReference type="Pfam" id="PF00989">
    <property type="entry name" value="PAS"/>
    <property type="match status" value="1"/>
</dbReference>
<reference evidence="2 3" key="1">
    <citation type="journal article" date="2020" name="Biotechnol. Biofuels">
        <title>New insights from the biogas microbiome by comprehensive genome-resolved metagenomics of nearly 1600 species originating from multiple anaerobic digesters.</title>
        <authorList>
            <person name="Campanaro S."/>
            <person name="Treu L."/>
            <person name="Rodriguez-R L.M."/>
            <person name="Kovalovszki A."/>
            <person name="Ziels R.M."/>
            <person name="Maus I."/>
            <person name="Zhu X."/>
            <person name="Kougias P.G."/>
            <person name="Basile A."/>
            <person name="Luo G."/>
            <person name="Schluter A."/>
            <person name="Konstantinidis K.T."/>
            <person name="Angelidaki I."/>
        </authorList>
    </citation>
    <scope>NUCLEOTIDE SEQUENCE [LARGE SCALE GENOMIC DNA]</scope>
    <source>
        <strain evidence="2">AS27yjCOA_65</strain>
    </source>
</reference>
<gene>
    <name evidence="2" type="ORF">GYA55_12250</name>
</gene>
<accession>A0A7X9IKQ0</accession>
<proteinExistence type="predicted"/>
<feature type="domain" description="PAS" evidence="1">
    <location>
        <begin position="28"/>
        <end position="71"/>
    </location>
</feature>
<dbReference type="PROSITE" id="PS50112">
    <property type="entry name" value="PAS"/>
    <property type="match status" value="1"/>
</dbReference>
<dbReference type="GO" id="GO:0006355">
    <property type="term" value="P:regulation of DNA-templated transcription"/>
    <property type="evidence" value="ECO:0007669"/>
    <property type="project" value="InterPro"/>
</dbReference>
<evidence type="ECO:0000313" key="2">
    <source>
        <dbReference type="EMBL" id="NMC63925.1"/>
    </source>
</evidence>
<dbReference type="Proteomes" id="UP000524246">
    <property type="component" value="Unassembled WGS sequence"/>
</dbReference>
<feature type="non-terminal residue" evidence="2">
    <location>
        <position position="71"/>
    </location>
</feature>
<protein>
    <submittedName>
        <fullName evidence="2">PAS domain-containing protein</fullName>
    </submittedName>
</protein>
<dbReference type="InterPro" id="IPR013767">
    <property type="entry name" value="PAS_fold"/>
</dbReference>
<dbReference type="EMBL" id="JAAZON010000556">
    <property type="protein sequence ID" value="NMC63925.1"/>
    <property type="molecule type" value="Genomic_DNA"/>
</dbReference>
<organism evidence="2 3">
    <name type="scientific">SAR324 cluster bacterium</name>
    <dbReference type="NCBI Taxonomy" id="2024889"/>
    <lineage>
        <taxon>Bacteria</taxon>
        <taxon>Deltaproteobacteria</taxon>
        <taxon>SAR324 cluster</taxon>
    </lineage>
</organism>
<comment type="caution">
    <text evidence="2">The sequence shown here is derived from an EMBL/GenBank/DDBJ whole genome shotgun (WGS) entry which is preliminary data.</text>
</comment>